<evidence type="ECO:0008006" key="3">
    <source>
        <dbReference type="Google" id="ProtNLM"/>
    </source>
</evidence>
<dbReference type="AlphaFoldDB" id="A0A918Z0P3"/>
<evidence type="ECO:0000313" key="2">
    <source>
        <dbReference type="Proteomes" id="UP000603227"/>
    </source>
</evidence>
<gene>
    <name evidence="1" type="ORF">GCM10017771_47610</name>
</gene>
<evidence type="ECO:0000313" key="1">
    <source>
        <dbReference type="EMBL" id="GHE31282.1"/>
    </source>
</evidence>
<dbReference type="Pfam" id="PF15575">
    <property type="entry name" value="Imm49"/>
    <property type="match status" value="2"/>
</dbReference>
<proteinExistence type="predicted"/>
<name>A0A918Z0P3_9ACTN</name>
<organism evidence="1 2">
    <name type="scientific">Streptomyces capitiformicae</name>
    <dbReference type="NCBI Taxonomy" id="2014920"/>
    <lineage>
        <taxon>Bacteria</taxon>
        <taxon>Bacillati</taxon>
        <taxon>Actinomycetota</taxon>
        <taxon>Actinomycetes</taxon>
        <taxon>Kitasatosporales</taxon>
        <taxon>Streptomycetaceae</taxon>
        <taxon>Streptomyces</taxon>
    </lineage>
</organism>
<keyword evidence="2" id="KW-1185">Reference proteome</keyword>
<accession>A0A918Z0P3</accession>
<comment type="caution">
    <text evidence="1">The sequence shown here is derived from an EMBL/GenBank/DDBJ whole genome shotgun (WGS) entry which is preliminary data.</text>
</comment>
<sequence length="600" mass="64756">MRIERHRVGGALVSAVREGFAERITGRARSMSKAGPVAVDEWWGLAEELVEYLGALSVEWPDLDLPEAEAVLKDAAEAAAGAVAYAAYFPRSSFQVFLSYVDFGIDYERGAEGRPGSVSVRQWIDAFCLAVLAGRADWHGEAFHFARVPLQTGRGGRPDVELVNGFMAYVIGDTGSEGDVGASHSASREEKLAAISAAIARVWALDDESGGREGPGGELGGLAEQPYSVALYALRALVLGDQEGFWAELARLLGPYSAMSGDGAGPRSLIPLLPLALAALAHRREGWEPGIDTGYLPRALVTGFESGGPRVREYGRDRRPDAVAQLADAGMVVVERPENPRLLHPESQAIFERSIEDVLAEGREKPVSAAELAKAMRDHELLFMFRATLHSDVTDEQLENLLLASQLGAAAVRVAGAEPASSVEVVINGTTVNCVVEGGRHFTGAGQWATATNFALITGRREDLAALVLTDPALLREDGSAFASYWQALHDYLRGEDPEPATDQAVRDCAKAEEWGFLPPPAVLFSQLVEGDEESFNLALLDALEAHRDYYRVADRADTCDTALDLDVLALACHARRRGWEIKVESPYLPARLLRAATPF</sequence>
<reference evidence="1" key="1">
    <citation type="journal article" date="2014" name="Int. J. Syst. Evol. Microbiol.">
        <title>Complete genome sequence of Corynebacterium casei LMG S-19264T (=DSM 44701T), isolated from a smear-ripened cheese.</title>
        <authorList>
            <consortium name="US DOE Joint Genome Institute (JGI-PGF)"/>
            <person name="Walter F."/>
            <person name="Albersmeier A."/>
            <person name="Kalinowski J."/>
            <person name="Ruckert C."/>
        </authorList>
    </citation>
    <scope>NUCLEOTIDE SEQUENCE</scope>
    <source>
        <strain evidence="1">CGMCC 4.7403</strain>
    </source>
</reference>
<protein>
    <recommendedName>
        <fullName evidence="3">Immunity protein 49 of polymorphic toxin system</fullName>
    </recommendedName>
</protein>
<reference evidence="1" key="2">
    <citation type="submission" date="2020-09" db="EMBL/GenBank/DDBJ databases">
        <authorList>
            <person name="Sun Q."/>
            <person name="Zhou Y."/>
        </authorList>
    </citation>
    <scope>NUCLEOTIDE SEQUENCE</scope>
    <source>
        <strain evidence="1">CGMCC 4.7403</strain>
    </source>
</reference>
<dbReference type="EMBL" id="BNAT01000017">
    <property type="protein sequence ID" value="GHE31282.1"/>
    <property type="molecule type" value="Genomic_DNA"/>
</dbReference>
<dbReference type="Proteomes" id="UP000603227">
    <property type="component" value="Unassembled WGS sequence"/>
</dbReference>
<dbReference type="InterPro" id="IPR029074">
    <property type="entry name" value="Imm49"/>
</dbReference>